<feature type="region of interest" description="Disordered" evidence="1">
    <location>
        <begin position="116"/>
        <end position="136"/>
    </location>
</feature>
<organism evidence="2 3">
    <name type="scientific">Trifolium subterraneum</name>
    <name type="common">Subterranean clover</name>
    <dbReference type="NCBI Taxonomy" id="3900"/>
    <lineage>
        <taxon>Eukaryota</taxon>
        <taxon>Viridiplantae</taxon>
        <taxon>Streptophyta</taxon>
        <taxon>Embryophyta</taxon>
        <taxon>Tracheophyta</taxon>
        <taxon>Spermatophyta</taxon>
        <taxon>Magnoliopsida</taxon>
        <taxon>eudicotyledons</taxon>
        <taxon>Gunneridae</taxon>
        <taxon>Pentapetalae</taxon>
        <taxon>rosids</taxon>
        <taxon>fabids</taxon>
        <taxon>Fabales</taxon>
        <taxon>Fabaceae</taxon>
        <taxon>Papilionoideae</taxon>
        <taxon>50 kb inversion clade</taxon>
        <taxon>NPAAA clade</taxon>
        <taxon>Hologalegina</taxon>
        <taxon>IRL clade</taxon>
        <taxon>Trifolieae</taxon>
        <taxon>Trifolium</taxon>
    </lineage>
</organism>
<proteinExistence type="predicted"/>
<feature type="region of interest" description="Disordered" evidence="1">
    <location>
        <begin position="51"/>
        <end position="81"/>
    </location>
</feature>
<dbReference type="Proteomes" id="UP000242715">
    <property type="component" value="Unassembled WGS sequence"/>
</dbReference>
<dbReference type="EMBL" id="DF974206">
    <property type="protein sequence ID" value="GAU46376.1"/>
    <property type="molecule type" value="Genomic_DNA"/>
</dbReference>
<keyword evidence="3" id="KW-1185">Reference proteome</keyword>
<reference evidence="3" key="1">
    <citation type="journal article" date="2017" name="Front. Plant Sci.">
        <title>Climate Clever Clovers: New Paradigm to Reduce the Environmental Footprint of Ruminants by Breeding Low Methanogenic Forages Utilizing Haplotype Variation.</title>
        <authorList>
            <person name="Kaur P."/>
            <person name="Appels R."/>
            <person name="Bayer P.E."/>
            <person name="Keeble-Gagnere G."/>
            <person name="Wang J."/>
            <person name="Hirakawa H."/>
            <person name="Shirasawa K."/>
            <person name="Vercoe P."/>
            <person name="Stefanova K."/>
            <person name="Durmic Z."/>
            <person name="Nichols P."/>
            <person name="Revell C."/>
            <person name="Isobe S.N."/>
            <person name="Edwards D."/>
            <person name="Erskine W."/>
        </authorList>
    </citation>
    <scope>NUCLEOTIDE SEQUENCE [LARGE SCALE GENOMIC DNA]</scope>
    <source>
        <strain evidence="3">cv. Daliak</strain>
    </source>
</reference>
<evidence type="ECO:0000256" key="1">
    <source>
        <dbReference type="SAM" id="MobiDB-lite"/>
    </source>
</evidence>
<protein>
    <submittedName>
        <fullName evidence="2">Uncharacterized protein</fullName>
    </submittedName>
</protein>
<evidence type="ECO:0000313" key="2">
    <source>
        <dbReference type="EMBL" id="GAU46376.1"/>
    </source>
</evidence>
<dbReference type="AlphaFoldDB" id="A0A2Z6NRZ6"/>
<gene>
    <name evidence="2" type="ORF">TSUD_280750</name>
</gene>
<evidence type="ECO:0000313" key="3">
    <source>
        <dbReference type="Proteomes" id="UP000242715"/>
    </source>
</evidence>
<name>A0A2Z6NRZ6_TRISU</name>
<feature type="compositionally biased region" description="Polar residues" evidence="1">
    <location>
        <begin position="51"/>
        <end position="72"/>
    </location>
</feature>
<sequence length="172" mass="19816">MEKPICAWQCITDPHKKPVVKKQKYIPKLPVTEPENKNTNEKQVVQVPANTPGQSQIQVSNETHPQRTYQIDSRSERAALQRPVIERVENVTEIAPSQDQAEESDDWEENVIEVEDNSATEERTVVPESPPYLKDTHNKELPLVMQNDIRIIQQAWADMTEQEQPFTEICSM</sequence>
<accession>A0A2Z6NRZ6</accession>